<evidence type="ECO:0000313" key="3">
    <source>
        <dbReference type="Proteomes" id="UP000215027"/>
    </source>
</evidence>
<keyword evidence="3" id="KW-1185">Reference proteome</keyword>
<evidence type="ECO:0008006" key="4">
    <source>
        <dbReference type="Google" id="ProtNLM"/>
    </source>
</evidence>
<dbReference type="AlphaFoldDB" id="A0A160TAX1"/>
<name>A0A160TAX1_9CHLR</name>
<accession>A0A160TAX1</accession>
<organism evidence="2 3">
    <name type="scientific">Candidatus Promineifilum breve</name>
    <dbReference type="NCBI Taxonomy" id="1806508"/>
    <lineage>
        <taxon>Bacteria</taxon>
        <taxon>Bacillati</taxon>
        <taxon>Chloroflexota</taxon>
        <taxon>Ardenticatenia</taxon>
        <taxon>Candidatus Promineifilales</taxon>
        <taxon>Candidatus Promineifilaceae</taxon>
        <taxon>Candidatus Promineifilum</taxon>
    </lineage>
</organism>
<dbReference type="RefSeq" id="WP_157913375.1">
    <property type="nucleotide sequence ID" value="NZ_LN890656.1"/>
</dbReference>
<gene>
    <name evidence="2" type="ORF">CFX0092_B0736</name>
</gene>
<reference evidence="2" key="1">
    <citation type="submission" date="2016-01" db="EMBL/GenBank/DDBJ databases">
        <authorList>
            <person name="Mcilroy J.S."/>
            <person name="Karst M S."/>
            <person name="Albertsen M."/>
        </authorList>
    </citation>
    <scope>NUCLEOTIDE SEQUENCE</scope>
    <source>
        <strain evidence="2">Cfx-K</strain>
    </source>
</reference>
<evidence type="ECO:0000256" key="1">
    <source>
        <dbReference type="SAM" id="MobiDB-lite"/>
    </source>
</evidence>
<dbReference type="OrthoDB" id="142455at2"/>
<dbReference type="Proteomes" id="UP000215027">
    <property type="component" value="Chromosome II"/>
</dbReference>
<sequence>MSIIDRWRRWRMSMRADMGEGAGGWTSAAGRGAYGAAERPEAARQAQYRDALEAWRANPYAKRIIDLITDYTVGDGLTPVGPGEIGRFVDEFWHHPQNRLDLRLPELMDELSRSGDLFIALFRNPADGMSYARAVPKSEVVEIVTAGNDWERELVYIVRSSGFAGGDSAGEQGSRGAGGKNAGGQGSGGAGENYGDSALAPLHPGSPAPLLLGTTTFLSPQHPDAAAAEVVMVHYSINRPVGALLGESELASILPALRWYQRMLEDRVRLNWAARAFLWFVTVPTGRVNAKAEQYSAPPEPGSIVVHDEGERWDMVAPNLRGLDAQHDLRALRQAISAGSGQPPHWHGDGGDVNRAVAAAMQDPALRRLRRRQRHLQHVVVDLCHTAYERAYGAGLARRRPERAAIRVDLPDISREDNESLALAAERLTGAFAGLAGAMPGWSPTLAGQMLPLIFKFAGEPLSPGLTNMILDELRMSNDE</sequence>
<dbReference type="EMBL" id="LN890656">
    <property type="protein sequence ID" value="CUS06270.1"/>
    <property type="molecule type" value="Genomic_DNA"/>
</dbReference>
<protein>
    <recommendedName>
        <fullName evidence="4">Phage portal protein</fullName>
    </recommendedName>
</protein>
<feature type="compositionally biased region" description="Gly residues" evidence="1">
    <location>
        <begin position="167"/>
        <end position="192"/>
    </location>
</feature>
<evidence type="ECO:0000313" key="2">
    <source>
        <dbReference type="EMBL" id="CUS06270.1"/>
    </source>
</evidence>
<feature type="region of interest" description="Disordered" evidence="1">
    <location>
        <begin position="167"/>
        <end position="199"/>
    </location>
</feature>
<proteinExistence type="predicted"/>
<dbReference type="KEGG" id="pbf:CFX0092_B0736"/>